<dbReference type="Proteomes" id="UP000076962">
    <property type="component" value="Unassembled WGS sequence"/>
</dbReference>
<keyword evidence="3" id="KW-1185">Reference proteome</keyword>
<feature type="domain" description="CHAT" evidence="1">
    <location>
        <begin position="31"/>
        <end position="177"/>
    </location>
</feature>
<organism evidence="2 3">
    <name type="scientific">Candidatus Thiomargarita nelsonii</name>
    <dbReference type="NCBI Taxonomy" id="1003181"/>
    <lineage>
        <taxon>Bacteria</taxon>
        <taxon>Pseudomonadati</taxon>
        <taxon>Pseudomonadota</taxon>
        <taxon>Gammaproteobacteria</taxon>
        <taxon>Thiotrichales</taxon>
        <taxon>Thiotrichaceae</taxon>
        <taxon>Thiomargarita</taxon>
    </lineage>
</organism>
<dbReference type="Pfam" id="PF12770">
    <property type="entry name" value="CHAT"/>
    <property type="match status" value="1"/>
</dbReference>
<evidence type="ECO:0000313" key="2">
    <source>
        <dbReference type="EMBL" id="OAD20474.1"/>
    </source>
</evidence>
<feature type="non-terminal residue" evidence="2">
    <location>
        <position position="177"/>
    </location>
</feature>
<accession>A0A176RXM3</accession>
<name>A0A176RXM3_9GAMM</name>
<proteinExistence type="predicted"/>
<dbReference type="InterPro" id="IPR024983">
    <property type="entry name" value="CHAT_dom"/>
</dbReference>
<feature type="non-terminal residue" evidence="2">
    <location>
        <position position="1"/>
    </location>
</feature>
<comment type="caution">
    <text evidence="2">The sequence shown here is derived from an EMBL/GenBank/DDBJ whole genome shotgun (WGS) entry which is preliminary data.</text>
</comment>
<sequence length="177" mass="19401">PQKTAKPCLKNGYLITFGNPSTVDFNIARRLVMRGSDYARAFRQLGRGDIWKNLPGSLAELSKLEELFRKTKPRIYKQADATEAKLQSLNKKGVLAQYRYLVFSAHGDINLKVPALSSIVLGQVNNPPEIDGYVTAGEWPGYDLKSDLMVLSACETGVGEVVGGEGVMGLPYAFYVA</sequence>
<protein>
    <recommendedName>
        <fullName evidence="1">CHAT domain-containing protein</fullName>
    </recommendedName>
</protein>
<dbReference type="AlphaFoldDB" id="A0A176RXM3"/>
<dbReference type="EMBL" id="LUTY01002348">
    <property type="protein sequence ID" value="OAD20474.1"/>
    <property type="molecule type" value="Genomic_DNA"/>
</dbReference>
<evidence type="ECO:0000313" key="3">
    <source>
        <dbReference type="Proteomes" id="UP000076962"/>
    </source>
</evidence>
<evidence type="ECO:0000259" key="1">
    <source>
        <dbReference type="Pfam" id="PF12770"/>
    </source>
</evidence>
<reference evidence="2 3" key="1">
    <citation type="submission" date="2016-05" db="EMBL/GenBank/DDBJ databases">
        <title>Single-cell genome of chain-forming Candidatus Thiomargarita nelsonii and comparison to other large sulfur-oxidizing bacteria.</title>
        <authorList>
            <person name="Winkel M."/>
            <person name="Salman V."/>
            <person name="Woyke T."/>
            <person name="Schulz-Vogt H."/>
            <person name="Richter M."/>
            <person name="Flood B."/>
            <person name="Bailey J."/>
            <person name="Amann R."/>
            <person name="Mussmann M."/>
        </authorList>
    </citation>
    <scope>NUCLEOTIDE SEQUENCE [LARGE SCALE GENOMIC DNA]</scope>
    <source>
        <strain evidence="2 3">THI036</strain>
    </source>
</reference>
<gene>
    <name evidence="2" type="ORF">THIOM_003820</name>
</gene>